<accession>A0A1G6NFV5</accession>
<comment type="catalytic activity">
    <reaction evidence="5 7">
        <text>2-deoxy-D-ribose 5-phosphate = D-glyceraldehyde 3-phosphate + acetaldehyde</text>
        <dbReference type="Rhea" id="RHEA:12821"/>
        <dbReference type="ChEBI" id="CHEBI:15343"/>
        <dbReference type="ChEBI" id="CHEBI:59776"/>
        <dbReference type="ChEBI" id="CHEBI:62877"/>
        <dbReference type="EC" id="4.1.2.4"/>
    </reaction>
</comment>
<dbReference type="STRING" id="604330.SAMN04489857_1951"/>
<comment type="subcellular location">
    <subcellularLocation>
        <location evidence="7">Cytoplasm</location>
    </subcellularLocation>
</comment>
<dbReference type="InterPro" id="IPR028581">
    <property type="entry name" value="DeoC_typeI"/>
</dbReference>
<evidence type="ECO:0000256" key="5">
    <source>
        <dbReference type="ARBA" id="ARBA00048791"/>
    </source>
</evidence>
<dbReference type="SUPFAM" id="SSF51569">
    <property type="entry name" value="Aldolase"/>
    <property type="match status" value="1"/>
</dbReference>
<dbReference type="InterPro" id="IPR013785">
    <property type="entry name" value="Aldolase_TIM"/>
</dbReference>
<dbReference type="HAMAP" id="MF_00114">
    <property type="entry name" value="DeoC_type1"/>
    <property type="match status" value="1"/>
</dbReference>
<comment type="pathway">
    <text evidence="7">Carbohydrate degradation; 2-deoxy-D-ribose 1-phosphate degradation; D-glyceraldehyde 3-phosphate and acetaldehyde from 2-deoxy-alpha-D-ribose 1-phosphate: step 2/2.</text>
</comment>
<dbReference type="NCBIfam" id="TIGR00126">
    <property type="entry name" value="deoC"/>
    <property type="match status" value="1"/>
</dbReference>
<dbReference type="SMART" id="SM01133">
    <property type="entry name" value="DeoC"/>
    <property type="match status" value="1"/>
</dbReference>
<dbReference type="CDD" id="cd00959">
    <property type="entry name" value="DeoC"/>
    <property type="match status" value="1"/>
</dbReference>
<feature type="active site" description="Proton donor/acceptor" evidence="7">
    <location>
        <position position="95"/>
    </location>
</feature>
<dbReference type="InterPro" id="IPR002915">
    <property type="entry name" value="DeoC/FbaB/LacD_aldolase"/>
</dbReference>
<protein>
    <recommendedName>
        <fullName evidence="7">Deoxyribose-phosphate aldolase</fullName>
        <shortName evidence="7">DERA</shortName>
        <ecNumber evidence="7">4.1.2.4</ecNumber>
    </recommendedName>
    <alternativeName>
        <fullName evidence="7">2-deoxy-D-ribose 5-phosphate aldolase</fullName>
    </alternativeName>
    <alternativeName>
        <fullName evidence="7">Phosphodeoxyriboaldolase</fullName>
        <shortName evidence="7">Deoxyriboaldolase</shortName>
    </alternativeName>
</protein>
<keyword evidence="9" id="KW-1185">Reference proteome</keyword>
<dbReference type="UniPathway" id="UPA00002">
    <property type="reaction ID" value="UER00468"/>
</dbReference>
<evidence type="ECO:0000256" key="4">
    <source>
        <dbReference type="ARBA" id="ARBA00023270"/>
    </source>
</evidence>
<evidence type="ECO:0000256" key="3">
    <source>
        <dbReference type="ARBA" id="ARBA00023239"/>
    </source>
</evidence>
<dbReference type="FunFam" id="3.20.20.70:FF:000044">
    <property type="entry name" value="Deoxyribose-phosphate aldolase"/>
    <property type="match status" value="1"/>
</dbReference>
<dbReference type="EMBL" id="FMZL01000035">
    <property type="protein sequence ID" value="SDC66591.1"/>
    <property type="molecule type" value="Genomic_DNA"/>
</dbReference>
<dbReference type="PANTHER" id="PTHR10889:SF1">
    <property type="entry name" value="DEOXYRIBOSE-PHOSPHATE ALDOLASE"/>
    <property type="match status" value="1"/>
</dbReference>
<sequence length="236" mass="25717">MKSYTLDDLARLVDHTNLHPDATREDMERLCDEARRYHFKMVAINSVQSALCSCLLAGTDIDTGAAIGFPLGQTSIACKVFETRDALAAGANEIDYVVNLTEVKAGNWAYVEDEMQQIVDVCRAAGVPSKVIFENCLLTDEEKIALCEVANRVLPTFVKTSTGFSTGGATVKDVRLMRAHVDPRVKVKAAGGIRTADAFLDMVRAGAERIGCSAGVPIMDELRRRFEEQGVSSIEL</sequence>
<evidence type="ECO:0000313" key="9">
    <source>
        <dbReference type="Proteomes" id="UP000198528"/>
    </source>
</evidence>
<dbReference type="AlphaFoldDB" id="A0A1G6NFV5"/>
<evidence type="ECO:0000313" key="8">
    <source>
        <dbReference type="EMBL" id="SDC66591.1"/>
    </source>
</evidence>
<dbReference type="GO" id="GO:0004139">
    <property type="term" value="F:deoxyribose-phosphate aldolase activity"/>
    <property type="evidence" value="ECO:0007669"/>
    <property type="project" value="UniProtKB-UniRule"/>
</dbReference>
<organism evidence="8 9">
    <name type="scientific">Parafannyhessea umbonata</name>
    <dbReference type="NCBI Taxonomy" id="604330"/>
    <lineage>
        <taxon>Bacteria</taxon>
        <taxon>Bacillati</taxon>
        <taxon>Actinomycetota</taxon>
        <taxon>Coriobacteriia</taxon>
        <taxon>Coriobacteriales</taxon>
        <taxon>Atopobiaceae</taxon>
        <taxon>Parafannyhessea</taxon>
    </lineage>
</organism>
<proteinExistence type="inferred from homology"/>
<comment type="function">
    <text evidence="6 7">Catalyzes a reversible aldol reaction between acetaldehyde and D-glyceraldehyde 3-phosphate to generate 2-deoxy-D-ribose 5-phosphate.</text>
</comment>
<name>A0A1G6NFV5_9ACTN</name>
<dbReference type="InterPro" id="IPR011343">
    <property type="entry name" value="DeoC"/>
</dbReference>
<comment type="similarity">
    <text evidence="1 7">Belongs to the DeoC/FbaB aldolase family. DeoC type 1 subfamily.</text>
</comment>
<dbReference type="GO" id="GO:0005737">
    <property type="term" value="C:cytoplasm"/>
    <property type="evidence" value="ECO:0007669"/>
    <property type="project" value="UniProtKB-SubCell"/>
</dbReference>
<dbReference type="EC" id="4.1.2.4" evidence="7"/>
<feature type="active site" description="Schiff-base intermediate with acetaldehyde" evidence="7">
    <location>
        <position position="159"/>
    </location>
</feature>
<gene>
    <name evidence="7" type="primary">deoC</name>
    <name evidence="8" type="ORF">SAMN04487824_1356</name>
</gene>
<dbReference type="Pfam" id="PF01791">
    <property type="entry name" value="DeoC"/>
    <property type="match status" value="1"/>
</dbReference>
<dbReference type="Proteomes" id="UP000198528">
    <property type="component" value="Unassembled WGS sequence"/>
</dbReference>
<dbReference type="GO" id="GO:0016052">
    <property type="term" value="P:carbohydrate catabolic process"/>
    <property type="evidence" value="ECO:0007669"/>
    <property type="project" value="TreeGrafter"/>
</dbReference>
<evidence type="ECO:0000256" key="1">
    <source>
        <dbReference type="ARBA" id="ARBA00010936"/>
    </source>
</evidence>
<dbReference type="PANTHER" id="PTHR10889">
    <property type="entry name" value="DEOXYRIBOSE-PHOSPHATE ALDOLASE"/>
    <property type="match status" value="1"/>
</dbReference>
<dbReference type="PIRSF" id="PIRSF001357">
    <property type="entry name" value="DeoC"/>
    <property type="match status" value="1"/>
</dbReference>
<evidence type="ECO:0000256" key="6">
    <source>
        <dbReference type="ARBA" id="ARBA00056337"/>
    </source>
</evidence>
<keyword evidence="2 7" id="KW-0963">Cytoplasm</keyword>
<dbReference type="Gene3D" id="3.20.20.70">
    <property type="entry name" value="Aldolase class I"/>
    <property type="match status" value="1"/>
</dbReference>
<evidence type="ECO:0000256" key="2">
    <source>
        <dbReference type="ARBA" id="ARBA00022490"/>
    </source>
</evidence>
<evidence type="ECO:0000256" key="7">
    <source>
        <dbReference type="HAMAP-Rule" id="MF_00114"/>
    </source>
</evidence>
<keyword evidence="3 7" id="KW-0456">Lyase</keyword>
<keyword evidence="4 7" id="KW-0704">Schiff base</keyword>
<feature type="active site" description="Proton donor/acceptor" evidence="7">
    <location>
        <position position="188"/>
    </location>
</feature>
<dbReference type="GO" id="GO:0009264">
    <property type="term" value="P:deoxyribonucleotide catabolic process"/>
    <property type="evidence" value="ECO:0007669"/>
    <property type="project" value="UniProtKB-UniRule"/>
</dbReference>
<dbReference type="GO" id="GO:0006018">
    <property type="term" value="P:2-deoxyribose 1-phosphate catabolic process"/>
    <property type="evidence" value="ECO:0007669"/>
    <property type="project" value="UniProtKB-UniRule"/>
</dbReference>
<dbReference type="RefSeq" id="WP_090847831.1">
    <property type="nucleotide sequence ID" value="NZ_DBFONV010000020.1"/>
</dbReference>
<reference evidence="9" key="1">
    <citation type="submission" date="2016-10" db="EMBL/GenBank/DDBJ databases">
        <authorList>
            <person name="Varghese N."/>
            <person name="Submissions S."/>
        </authorList>
    </citation>
    <scope>NUCLEOTIDE SEQUENCE [LARGE SCALE GENOMIC DNA]</scope>
    <source>
        <strain evidence="9">DSM 22619</strain>
    </source>
</reference>